<dbReference type="Gene3D" id="2.60.120.10">
    <property type="entry name" value="Jelly Rolls"/>
    <property type="match status" value="2"/>
</dbReference>
<comment type="caution">
    <text evidence="10">The sequence shown here is derived from an EMBL/GenBank/DDBJ whole genome shotgun (WGS) entry which is preliminary data.</text>
</comment>
<reference evidence="10 11" key="1">
    <citation type="submission" date="2021-02" db="EMBL/GenBank/DDBJ databases">
        <authorList>
            <person name="Han P."/>
        </authorList>
    </citation>
    <scope>NUCLEOTIDE SEQUENCE [LARGE SCALE GENOMIC DNA]</scope>
    <source>
        <strain evidence="10">Candidatus Nitrospira sp. ZN2</strain>
    </source>
</reference>
<dbReference type="InterPro" id="IPR011051">
    <property type="entry name" value="RmlC_Cupin_sf"/>
</dbReference>
<evidence type="ECO:0000313" key="10">
    <source>
        <dbReference type="EMBL" id="CAE6730416.1"/>
    </source>
</evidence>
<proteinExistence type="inferred from homology"/>
<dbReference type="PANTHER" id="PTHR11056">
    <property type="entry name" value="HOMOGENTISATE 1,2-DIOXYGENASE"/>
    <property type="match status" value="1"/>
</dbReference>
<feature type="domain" description="Homogentisate 1,2-dioxygenase N-terminal" evidence="9">
    <location>
        <begin position="96"/>
        <end position="229"/>
    </location>
</feature>
<dbReference type="SUPFAM" id="SSF51182">
    <property type="entry name" value="RmlC-like cupins"/>
    <property type="match status" value="1"/>
</dbReference>
<accession>A0ABM8R3G6</accession>
<keyword evidence="3" id="KW-0479">Metal-binding</keyword>
<keyword evidence="11" id="KW-1185">Reference proteome</keyword>
<dbReference type="Pfam" id="PF04209">
    <property type="entry name" value="HgmA_C"/>
    <property type="match status" value="1"/>
</dbReference>
<evidence type="ECO:0000259" key="8">
    <source>
        <dbReference type="Pfam" id="PF04209"/>
    </source>
</evidence>
<evidence type="ECO:0000256" key="6">
    <source>
        <dbReference type="ARBA" id="ARBA00023004"/>
    </source>
</evidence>
<evidence type="ECO:0000256" key="2">
    <source>
        <dbReference type="ARBA" id="ARBA00007757"/>
    </source>
</evidence>
<evidence type="ECO:0000256" key="5">
    <source>
        <dbReference type="ARBA" id="ARBA00023002"/>
    </source>
</evidence>
<gene>
    <name evidence="10" type="ORF">NSPZN2_100333</name>
</gene>
<evidence type="ECO:0000259" key="9">
    <source>
        <dbReference type="Pfam" id="PF20510"/>
    </source>
</evidence>
<dbReference type="Proteomes" id="UP000675880">
    <property type="component" value="Unassembled WGS sequence"/>
</dbReference>
<protein>
    <submittedName>
        <fullName evidence="10">Dioxygenase VC_1345</fullName>
        <ecNumber evidence="10">1.13.-.-</ecNumber>
    </submittedName>
</protein>
<dbReference type="InterPro" id="IPR014710">
    <property type="entry name" value="RmlC-like_jellyroll"/>
</dbReference>
<feature type="domain" description="Homogentisate 1,2-dioxygenase C-terminal" evidence="8">
    <location>
        <begin position="266"/>
        <end position="368"/>
    </location>
</feature>
<dbReference type="InterPro" id="IPR046451">
    <property type="entry name" value="HgmA_C"/>
</dbReference>
<feature type="region of interest" description="Disordered" evidence="7">
    <location>
        <begin position="25"/>
        <end position="51"/>
    </location>
</feature>
<comment type="cofactor">
    <cofactor evidence="1">
        <name>Fe cation</name>
        <dbReference type="ChEBI" id="CHEBI:24875"/>
    </cofactor>
</comment>
<keyword evidence="6" id="KW-0408">Iron</keyword>
<dbReference type="Pfam" id="PF20510">
    <property type="entry name" value="HgmA_N"/>
    <property type="match status" value="1"/>
</dbReference>
<dbReference type="EMBL" id="CAJNBJ010000002">
    <property type="protein sequence ID" value="CAE6730416.1"/>
    <property type="molecule type" value="Genomic_DNA"/>
</dbReference>
<evidence type="ECO:0000256" key="4">
    <source>
        <dbReference type="ARBA" id="ARBA00022964"/>
    </source>
</evidence>
<evidence type="ECO:0000256" key="1">
    <source>
        <dbReference type="ARBA" id="ARBA00001962"/>
    </source>
</evidence>
<sequence>MYLVRQGAAPGQAHVGIPEGLYEEEHGRQGFSGPSSHLYHRRPPTEWSRIEGPLRPRACTCTELPTPDQRTPDGRPVTILQSADARVRISRRRSTMTHFVRNAGGDEIVFVHQGQGRFETDYGLLPYEPGDYLVIPKGTTYRVHVESAQGEGLFLIVETRAPVTLPERGPLGRHALFDPGVIMVPELGPPPEDSKSRREWEVCITRDGEETRVIYPYYPMDVVGWKGDLWAAKLNVRDFRPVISPRYHLPPSVHATFQAGGLMISTFAPRPLETDPQALRVPFYHRNMDYDEVLFYHRGEFFSRAGIRAGMLTLHPQGIHHGPHPQAVAASKTKDQTSEVAVMIESRQPFAVTSEFETIELKDYAMSWSRP</sequence>
<dbReference type="CDD" id="cd02208">
    <property type="entry name" value="cupin_RmlC-like"/>
    <property type="match status" value="1"/>
</dbReference>
<organism evidence="10 11">
    <name type="scientific">Nitrospira defluvii</name>
    <dbReference type="NCBI Taxonomy" id="330214"/>
    <lineage>
        <taxon>Bacteria</taxon>
        <taxon>Pseudomonadati</taxon>
        <taxon>Nitrospirota</taxon>
        <taxon>Nitrospiria</taxon>
        <taxon>Nitrospirales</taxon>
        <taxon>Nitrospiraceae</taxon>
        <taxon>Nitrospira</taxon>
    </lineage>
</organism>
<evidence type="ECO:0000256" key="3">
    <source>
        <dbReference type="ARBA" id="ARBA00022723"/>
    </source>
</evidence>
<comment type="similarity">
    <text evidence="2">Belongs to the homogentisate dioxygenase family.</text>
</comment>
<evidence type="ECO:0000313" key="11">
    <source>
        <dbReference type="Proteomes" id="UP000675880"/>
    </source>
</evidence>
<dbReference type="GO" id="GO:0051213">
    <property type="term" value="F:dioxygenase activity"/>
    <property type="evidence" value="ECO:0007669"/>
    <property type="project" value="UniProtKB-KW"/>
</dbReference>
<name>A0ABM8R3G6_9BACT</name>
<dbReference type="EC" id="1.13.-.-" evidence="10"/>
<dbReference type="InterPro" id="IPR005708">
    <property type="entry name" value="Homogentis_dOase"/>
</dbReference>
<keyword evidence="4 10" id="KW-0223">Dioxygenase</keyword>
<keyword evidence="5 10" id="KW-0560">Oxidoreductase</keyword>
<evidence type="ECO:0000256" key="7">
    <source>
        <dbReference type="SAM" id="MobiDB-lite"/>
    </source>
</evidence>
<dbReference type="RefSeq" id="WP_213041682.1">
    <property type="nucleotide sequence ID" value="NZ_CAJNBJ010000002.1"/>
</dbReference>
<dbReference type="PANTHER" id="PTHR11056:SF0">
    <property type="entry name" value="HOMOGENTISATE 1,2-DIOXYGENASE"/>
    <property type="match status" value="1"/>
</dbReference>
<dbReference type="InterPro" id="IPR046452">
    <property type="entry name" value="HgmA_N"/>
</dbReference>